<dbReference type="PIRSF" id="PIRSF004761">
    <property type="entry name" value="Hydrgn_mat_HypA"/>
    <property type="match status" value="1"/>
</dbReference>
<dbReference type="RefSeq" id="WP_111198697.1">
    <property type="nucleotide sequence ID" value="NZ_QKVK01000005.1"/>
</dbReference>
<feature type="binding site" evidence="4">
    <location>
        <position position="73"/>
    </location>
    <ligand>
        <name>Zn(2+)</name>
        <dbReference type="ChEBI" id="CHEBI:29105"/>
    </ligand>
</feature>
<feature type="binding site" evidence="4">
    <location>
        <position position="2"/>
    </location>
    <ligand>
        <name>Ni(2+)</name>
        <dbReference type="ChEBI" id="CHEBI:49786"/>
    </ligand>
</feature>
<organism evidence="5 6">
    <name type="scientific">Aestuariivirga litoralis</name>
    <dbReference type="NCBI Taxonomy" id="2650924"/>
    <lineage>
        <taxon>Bacteria</taxon>
        <taxon>Pseudomonadati</taxon>
        <taxon>Pseudomonadota</taxon>
        <taxon>Alphaproteobacteria</taxon>
        <taxon>Hyphomicrobiales</taxon>
        <taxon>Aestuariivirgaceae</taxon>
        <taxon>Aestuariivirga</taxon>
    </lineage>
</organism>
<dbReference type="InterPro" id="IPR000688">
    <property type="entry name" value="HypA/HybF"/>
</dbReference>
<evidence type="ECO:0000256" key="3">
    <source>
        <dbReference type="ARBA" id="ARBA00022833"/>
    </source>
</evidence>
<keyword evidence="1 4" id="KW-0533">Nickel</keyword>
<dbReference type="NCBIfam" id="TIGR00100">
    <property type="entry name" value="hypA"/>
    <property type="match status" value="1"/>
</dbReference>
<dbReference type="PANTHER" id="PTHR34535:SF3">
    <property type="entry name" value="HYDROGENASE MATURATION FACTOR HYPA"/>
    <property type="match status" value="1"/>
</dbReference>
<feature type="binding site" evidence="4">
    <location>
        <position position="92"/>
    </location>
    <ligand>
        <name>Zn(2+)</name>
        <dbReference type="ChEBI" id="CHEBI:29105"/>
    </ligand>
</feature>
<dbReference type="AlphaFoldDB" id="A0A2W2AM39"/>
<evidence type="ECO:0000256" key="4">
    <source>
        <dbReference type="HAMAP-Rule" id="MF_00213"/>
    </source>
</evidence>
<proteinExistence type="inferred from homology"/>
<dbReference type="Proteomes" id="UP000248795">
    <property type="component" value="Unassembled WGS sequence"/>
</dbReference>
<feature type="binding site" evidence="4">
    <location>
        <position position="76"/>
    </location>
    <ligand>
        <name>Zn(2+)</name>
        <dbReference type="ChEBI" id="CHEBI:29105"/>
    </ligand>
</feature>
<dbReference type="Pfam" id="PF01155">
    <property type="entry name" value="HypA"/>
    <property type="match status" value="1"/>
</dbReference>
<evidence type="ECO:0000256" key="2">
    <source>
        <dbReference type="ARBA" id="ARBA00022723"/>
    </source>
</evidence>
<dbReference type="EMBL" id="QKVK01000005">
    <property type="protein sequence ID" value="PZF76461.1"/>
    <property type="molecule type" value="Genomic_DNA"/>
</dbReference>
<accession>A0A2W2AM39</accession>
<name>A0A2W2AM39_9HYPH</name>
<dbReference type="Gene3D" id="3.30.2320.80">
    <property type="match status" value="1"/>
</dbReference>
<dbReference type="GO" id="GO:0016151">
    <property type="term" value="F:nickel cation binding"/>
    <property type="evidence" value="ECO:0007669"/>
    <property type="project" value="UniProtKB-UniRule"/>
</dbReference>
<keyword evidence="2 4" id="KW-0479">Metal-binding</keyword>
<keyword evidence="3 4" id="KW-0862">Zinc</keyword>
<sequence>MHEMSLCENLISVIEAEATRQNFGRVSKIWLEVGPFSGAEPEALRFCFDAVSRGTLAEAAEFEIVPTPGTAYCMGCAESVVIGERYDPCPRCGSHVLQITGGTELRIRELEVA</sequence>
<evidence type="ECO:0000313" key="5">
    <source>
        <dbReference type="EMBL" id="PZF76461.1"/>
    </source>
</evidence>
<dbReference type="FunFam" id="3.30.2320.80:FF:000001">
    <property type="entry name" value="Hydrogenase maturation factor HypA"/>
    <property type="match status" value="1"/>
</dbReference>
<dbReference type="GO" id="GO:0016530">
    <property type="term" value="F:metallochaperone activity"/>
    <property type="evidence" value="ECO:0007669"/>
    <property type="project" value="UniProtKB-ARBA"/>
</dbReference>
<protein>
    <recommendedName>
        <fullName evidence="4">Hydrogenase maturation factor HypA</fullName>
    </recommendedName>
</protein>
<evidence type="ECO:0000256" key="1">
    <source>
        <dbReference type="ARBA" id="ARBA00022596"/>
    </source>
</evidence>
<evidence type="ECO:0000313" key="6">
    <source>
        <dbReference type="Proteomes" id="UP000248795"/>
    </source>
</evidence>
<keyword evidence="6" id="KW-1185">Reference proteome</keyword>
<dbReference type="GO" id="GO:0008270">
    <property type="term" value="F:zinc ion binding"/>
    <property type="evidence" value="ECO:0007669"/>
    <property type="project" value="UniProtKB-UniRule"/>
</dbReference>
<dbReference type="HAMAP" id="MF_00213">
    <property type="entry name" value="HypA_HybF"/>
    <property type="match status" value="1"/>
</dbReference>
<feature type="binding site" evidence="4">
    <location>
        <position position="89"/>
    </location>
    <ligand>
        <name>Zn(2+)</name>
        <dbReference type="ChEBI" id="CHEBI:29105"/>
    </ligand>
</feature>
<reference evidence="6" key="1">
    <citation type="submission" date="2018-06" db="EMBL/GenBank/DDBJ databases">
        <title>Aestuariibacter litoralis strain KCTC 52945T.</title>
        <authorList>
            <person name="Li X."/>
            <person name="Salam N."/>
            <person name="Li J.-L."/>
            <person name="Chen Y.-M."/>
            <person name="Yang Z.-W."/>
            <person name="Zhang L.-Y."/>
            <person name="Han M.-X."/>
            <person name="Xiao M."/>
            <person name="Li W.-J."/>
        </authorList>
    </citation>
    <scope>NUCLEOTIDE SEQUENCE [LARGE SCALE GENOMIC DNA]</scope>
    <source>
        <strain evidence="6">KCTC 52945</strain>
    </source>
</reference>
<gene>
    <name evidence="4 5" type="primary">hypA</name>
    <name evidence="5" type="ORF">DK847_11650</name>
</gene>
<comment type="caution">
    <text evidence="5">The sequence shown here is derived from an EMBL/GenBank/DDBJ whole genome shotgun (WGS) entry which is preliminary data.</text>
</comment>
<dbReference type="PANTHER" id="PTHR34535">
    <property type="entry name" value="HYDROGENASE MATURATION FACTOR HYPA"/>
    <property type="match status" value="1"/>
</dbReference>
<comment type="function">
    <text evidence="4">Involved in the maturation of [NiFe] hydrogenases. Required for nickel insertion into the metal center of the hydrogenase.</text>
</comment>
<comment type="similarity">
    <text evidence="4">Belongs to the HypA/HybF family.</text>
</comment>
<dbReference type="GO" id="GO:0051604">
    <property type="term" value="P:protein maturation"/>
    <property type="evidence" value="ECO:0007669"/>
    <property type="project" value="InterPro"/>
</dbReference>